<evidence type="ECO:0000259" key="1">
    <source>
        <dbReference type="Pfam" id="PF01636"/>
    </source>
</evidence>
<dbReference type="CDD" id="cd05154">
    <property type="entry name" value="ACAD10_11_N-like"/>
    <property type="match status" value="1"/>
</dbReference>
<dbReference type="Gene3D" id="3.30.200.20">
    <property type="entry name" value="Phosphorylase Kinase, domain 1"/>
    <property type="match status" value="1"/>
</dbReference>
<gene>
    <name evidence="2" type="ORF">FUA23_09510</name>
</gene>
<dbReference type="InterPro" id="IPR011009">
    <property type="entry name" value="Kinase-like_dom_sf"/>
</dbReference>
<organism evidence="2 3">
    <name type="scientific">Neolewinella aurantiaca</name>
    <dbReference type="NCBI Taxonomy" id="2602767"/>
    <lineage>
        <taxon>Bacteria</taxon>
        <taxon>Pseudomonadati</taxon>
        <taxon>Bacteroidota</taxon>
        <taxon>Saprospiria</taxon>
        <taxon>Saprospirales</taxon>
        <taxon>Lewinellaceae</taxon>
        <taxon>Neolewinella</taxon>
    </lineage>
</organism>
<dbReference type="InterPro" id="IPR041726">
    <property type="entry name" value="ACAD10_11_N"/>
</dbReference>
<dbReference type="PANTHER" id="PTHR47829:SF1">
    <property type="entry name" value="HAD FAMILY PHOSPHATASE"/>
    <property type="match status" value="1"/>
</dbReference>
<accession>A0A5C7FVQ5</accession>
<dbReference type="AlphaFoldDB" id="A0A5C7FVQ5"/>
<dbReference type="Gene3D" id="3.90.1200.10">
    <property type="match status" value="1"/>
</dbReference>
<dbReference type="InterPro" id="IPR052898">
    <property type="entry name" value="ACAD10-like"/>
</dbReference>
<keyword evidence="3" id="KW-1185">Reference proteome</keyword>
<evidence type="ECO:0000313" key="3">
    <source>
        <dbReference type="Proteomes" id="UP000321907"/>
    </source>
</evidence>
<comment type="caution">
    <text evidence="2">The sequence shown here is derived from an EMBL/GenBank/DDBJ whole genome shotgun (WGS) entry which is preliminary data.</text>
</comment>
<reference evidence="2 3" key="1">
    <citation type="submission" date="2019-08" db="EMBL/GenBank/DDBJ databases">
        <title>Lewinella sp. strain SSH13 Genome sequencing and assembly.</title>
        <authorList>
            <person name="Kim I."/>
        </authorList>
    </citation>
    <scope>NUCLEOTIDE SEQUENCE [LARGE SCALE GENOMIC DNA]</scope>
    <source>
        <strain evidence="2 3">SSH13</strain>
    </source>
</reference>
<dbReference type="OrthoDB" id="3806873at2"/>
<evidence type="ECO:0000313" key="2">
    <source>
        <dbReference type="EMBL" id="TXF89677.1"/>
    </source>
</evidence>
<dbReference type="InterPro" id="IPR002575">
    <property type="entry name" value="Aminoglycoside_PTrfase"/>
</dbReference>
<protein>
    <submittedName>
        <fullName evidence="2">Phosphotransferase family protein</fullName>
    </submittedName>
</protein>
<sequence>MQDYKNIRPGEELPWPQLEAYLRREIPELTGAFSYAQFHGGHANLTYLLRFGDRELVLRRPPFGKIAPGAHDMKREYKVLSALHPSFPAAPNAFHLCTDHEVIGSDFVVMERREGVVIRTTLPENFTSFENAPERLSDALMKVCADLHLVDVAAAGLSDLGKPDGFVDRQLKGWAKRWSLAKLQENQHMDQLMENLLKDVPKPQRISIVHGDLKFDNCQFQADNPDEVSSVFDWDMATLGDPLIDLGGLLSYWPEMLPNGQQMPTSMMQGNWPTKAWLKERYAEHSGLDLSRMDWYEAFACYKSAVITQQLYARFVAGKTKDKRMEMFGEISKVFARLGTTILNV</sequence>
<dbReference type="GO" id="GO:0016740">
    <property type="term" value="F:transferase activity"/>
    <property type="evidence" value="ECO:0007669"/>
    <property type="project" value="UniProtKB-KW"/>
</dbReference>
<proteinExistence type="predicted"/>
<dbReference type="SUPFAM" id="SSF56112">
    <property type="entry name" value="Protein kinase-like (PK-like)"/>
    <property type="match status" value="1"/>
</dbReference>
<dbReference type="PANTHER" id="PTHR47829">
    <property type="entry name" value="HYDROLASE, PUTATIVE (AFU_ORTHOLOGUE AFUA_1G12880)-RELATED"/>
    <property type="match status" value="1"/>
</dbReference>
<dbReference type="EMBL" id="VOXD01000012">
    <property type="protein sequence ID" value="TXF89677.1"/>
    <property type="molecule type" value="Genomic_DNA"/>
</dbReference>
<feature type="domain" description="Aminoglycoside phosphotransferase" evidence="1">
    <location>
        <begin position="36"/>
        <end position="256"/>
    </location>
</feature>
<name>A0A5C7FVQ5_9BACT</name>
<dbReference type="Pfam" id="PF01636">
    <property type="entry name" value="APH"/>
    <property type="match status" value="1"/>
</dbReference>
<dbReference type="Proteomes" id="UP000321907">
    <property type="component" value="Unassembled WGS sequence"/>
</dbReference>
<dbReference type="RefSeq" id="WP_147930507.1">
    <property type="nucleotide sequence ID" value="NZ_VOXD01000012.1"/>
</dbReference>
<keyword evidence="2" id="KW-0808">Transferase</keyword>